<feature type="domain" description="AAA+ ATPase" evidence="4">
    <location>
        <begin position="35"/>
        <end position="165"/>
    </location>
</feature>
<gene>
    <name evidence="5" type="primary">rfcS</name>
    <name evidence="5" type="ORF">MSIBF_A2620012</name>
</gene>
<dbReference type="InterPro" id="IPR003959">
    <property type="entry name" value="ATPase_AAA_core"/>
</dbReference>
<dbReference type="InterPro" id="IPR013748">
    <property type="entry name" value="Rep_factorC_C"/>
</dbReference>
<dbReference type="Gene3D" id="1.20.272.10">
    <property type="match status" value="1"/>
</dbReference>
<dbReference type="InterPro" id="IPR050238">
    <property type="entry name" value="DNA_Rep/Repair_Clamp_Loader"/>
</dbReference>
<dbReference type="FunFam" id="1.10.8.60:FF:000012">
    <property type="entry name" value="Replication factor C subunit 4"/>
    <property type="match status" value="1"/>
</dbReference>
<dbReference type="GO" id="GO:0003677">
    <property type="term" value="F:DNA binding"/>
    <property type="evidence" value="ECO:0007669"/>
    <property type="project" value="InterPro"/>
</dbReference>
<dbReference type="FunFam" id="1.20.272.10:FF:000029">
    <property type="entry name" value="Replication factor C small subunit"/>
    <property type="match status" value="1"/>
</dbReference>
<protein>
    <submittedName>
        <fullName evidence="5">Replication factor C small subunit</fullName>
    </submittedName>
</protein>
<evidence type="ECO:0000313" key="5">
    <source>
        <dbReference type="EMBL" id="CEG12692.1"/>
    </source>
</evidence>
<keyword evidence="3" id="KW-0067">ATP-binding</keyword>
<dbReference type="GO" id="GO:0005524">
    <property type="term" value="F:ATP binding"/>
    <property type="evidence" value="ECO:0007669"/>
    <property type="project" value="UniProtKB-KW"/>
</dbReference>
<dbReference type="Pfam" id="PF08542">
    <property type="entry name" value="Rep_fac_C"/>
    <property type="match status" value="1"/>
</dbReference>
<dbReference type="Pfam" id="PF00004">
    <property type="entry name" value="AAA"/>
    <property type="match status" value="1"/>
</dbReference>
<keyword evidence="2" id="KW-0547">Nucleotide-binding</keyword>
<dbReference type="InterPro" id="IPR047854">
    <property type="entry name" value="RFC_lid"/>
</dbReference>
<dbReference type="FunFam" id="3.40.50.300:FF:000952">
    <property type="entry name" value="Replication factor C subunit 2"/>
    <property type="match status" value="1"/>
</dbReference>
<dbReference type="SUPFAM" id="SSF52540">
    <property type="entry name" value="P-loop containing nucleoside triphosphate hydrolases"/>
    <property type="match status" value="1"/>
</dbReference>
<dbReference type="PANTHER" id="PTHR11669:SF20">
    <property type="entry name" value="REPLICATION FACTOR C SUBUNIT 4"/>
    <property type="match status" value="1"/>
</dbReference>
<dbReference type="GO" id="GO:0006281">
    <property type="term" value="P:DNA repair"/>
    <property type="evidence" value="ECO:0007669"/>
    <property type="project" value="TreeGrafter"/>
</dbReference>
<evidence type="ECO:0000256" key="3">
    <source>
        <dbReference type="ARBA" id="ARBA00022840"/>
    </source>
</evidence>
<dbReference type="SUPFAM" id="SSF48019">
    <property type="entry name" value="post-AAA+ oligomerization domain-like"/>
    <property type="match status" value="1"/>
</dbReference>
<organism evidence="5">
    <name type="scientific">groundwater metagenome</name>
    <dbReference type="NCBI Taxonomy" id="717931"/>
    <lineage>
        <taxon>unclassified sequences</taxon>
        <taxon>metagenomes</taxon>
        <taxon>ecological metagenomes</taxon>
    </lineage>
</organism>
<dbReference type="PANTHER" id="PTHR11669">
    <property type="entry name" value="REPLICATION FACTOR C / DNA POLYMERASE III GAMMA-TAU SUBUNIT"/>
    <property type="match status" value="1"/>
</dbReference>
<keyword evidence="1" id="KW-0235">DNA replication</keyword>
<dbReference type="GO" id="GO:0016887">
    <property type="term" value="F:ATP hydrolysis activity"/>
    <property type="evidence" value="ECO:0007669"/>
    <property type="project" value="InterPro"/>
</dbReference>
<dbReference type="HAMAP" id="MF_01509">
    <property type="entry name" value="RfcS"/>
    <property type="match status" value="1"/>
</dbReference>
<dbReference type="GO" id="GO:0006261">
    <property type="term" value="P:DNA-templated DNA replication"/>
    <property type="evidence" value="ECO:0007669"/>
    <property type="project" value="TreeGrafter"/>
</dbReference>
<dbReference type="EMBL" id="CCXY01000182">
    <property type="protein sequence ID" value="CEG12692.1"/>
    <property type="molecule type" value="Genomic_DNA"/>
</dbReference>
<dbReference type="SMART" id="SM00382">
    <property type="entry name" value="AAA"/>
    <property type="match status" value="1"/>
</dbReference>
<dbReference type="GO" id="GO:0003689">
    <property type="term" value="F:DNA clamp loader activity"/>
    <property type="evidence" value="ECO:0007669"/>
    <property type="project" value="InterPro"/>
</dbReference>
<dbReference type="AlphaFoldDB" id="A0A098E9K3"/>
<dbReference type="InterPro" id="IPR003593">
    <property type="entry name" value="AAA+_ATPase"/>
</dbReference>
<dbReference type="NCBIfam" id="NF001679">
    <property type="entry name" value="PRK00440.1"/>
    <property type="match status" value="1"/>
</dbReference>
<sequence>MELPWTEKYRPKFLKDVVGQEKITERMIAYVKDKNLPHLLFAGPAGTGKTTTALCLAREFFGENFREGFLELNASDERGIDVVRGKIKEFARTMPIIMDFKIIFLDEADALTTDAQQALRRTMEQYTKTCRFILSCNYSSKLIDPIQSRCAVFRFRKIQRTAINEHLKKILSIEKIKYTDDGINAITEISEGDVRKAINILQSASVIGEVNEENVYNIASYAKPEQIRNILKLAIDGKFLDARNMLDNIMLNYGIAGEDVLIQMNREIFYVEGIDDKTKMKVVDAIGECNFRLVEGANERIQIAALLAKIAVLK</sequence>
<evidence type="ECO:0000256" key="1">
    <source>
        <dbReference type="ARBA" id="ARBA00022705"/>
    </source>
</evidence>
<dbReference type="Gene3D" id="3.40.50.300">
    <property type="entry name" value="P-loop containing nucleotide triphosphate hydrolases"/>
    <property type="match status" value="1"/>
</dbReference>
<dbReference type="CDD" id="cd00009">
    <property type="entry name" value="AAA"/>
    <property type="match status" value="1"/>
</dbReference>
<accession>A0A098E9K3</accession>
<proteinExistence type="inferred from homology"/>
<evidence type="ECO:0000259" key="4">
    <source>
        <dbReference type="SMART" id="SM00382"/>
    </source>
</evidence>
<dbReference type="InterPro" id="IPR008921">
    <property type="entry name" value="DNA_pol3_clamp-load_cplx_C"/>
</dbReference>
<name>A0A098E9K3_9ZZZZ</name>
<dbReference type="CDD" id="cd18140">
    <property type="entry name" value="HLD_clamp_RFC"/>
    <property type="match status" value="1"/>
</dbReference>
<dbReference type="InterPro" id="IPR023748">
    <property type="entry name" value="Rep_factor-C_ssu_arc"/>
</dbReference>
<evidence type="ECO:0000256" key="2">
    <source>
        <dbReference type="ARBA" id="ARBA00022741"/>
    </source>
</evidence>
<dbReference type="Gene3D" id="1.10.8.60">
    <property type="match status" value="1"/>
</dbReference>
<dbReference type="GO" id="GO:0005663">
    <property type="term" value="C:DNA replication factor C complex"/>
    <property type="evidence" value="ECO:0007669"/>
    <property type="project" value="InterPro"/>
</dbReference>
<dbReference type="InterPro" id="IPR027417">
    <property type="entry name" value="P-loop_NTPase"/>
</dbReference>
<reference evidence="5" key="1">
    <citation type="submission" date="2014-09" db="EMBL/GenBank/DDBJ databases">
        <authorList>
            <person name="Probst J Alexander"/>
        </authorList>
    </citation>
    <scope>NUCLEOTIDE SEQUENCE</scope>
</reference>